<dbReference type="PROSITE" id="PS51332">
    <property type="entry name" value="B12_BINDING"/>
    <property type="match status" value="1"/>
</dbReference>
<dbReference type="Pfam" id="PF02607">
    <property type="entry name" value="B12-binding_2"/>
    <property type="match status" value="1"/>
</dbReference>
<evidence type="ECO:0000256" key="3">
    <source>
        <dbReference type="ARBA" id="ARBA00023285"/>
    </source>
</evidence>
<dbReference type="RefSeq" id="WP_015710346.1">
    <property type="nucleotide sequence ID" value="NC_015577.1"/>
</dbReference>
<keyword evidence="2" id="KW-0479">Metal-binding</keyword>
<dbReference type="GO" id="GO:0050667">
    <property type="term" value="P:homocysteine metabolic process"/>
    <property type="evidence" value="ECO:0007669"/>
    <property type="project" value="TreeGrafter"/>
</dbReference>
<feature type="domain" description="B12-binding N-terminal" evidence="5">
    <location>
        <begin position="1"/>
        <end position="90"/>
    </location>
</feature>
<dbReference type="GO" id="GO:0046872">
    <property type="term" value="F:metal ion binding"/>
    <property type="evidence" value="ECO:0007669"/>
    <property type="project" value="UniProtKB-KW"/>
</dbReference>
<evidence type="ECO:0000259" key="5">
    <source>
        <dbReference type="PROSITE" id="PS51337"/>
    </source>
</evidence>
<evidence type="ECO:0000256" key="1">
    <source>
        <dbReference type="ARBA" id="ARBA00010854"/>
    </source>
</evidence>
<dbReference type="InterPro" id="IPR050554">
    <property type="entry name" value="Met_Synthase/Corrinoid"/>
</dbReference>
<dbReference type="Gene3D" id="3.40.50.280">
    <property type="entry name" value="Cobalamin-binding domain"/>
    <property type="match status" value="1"/>
</dbReference>
<dbReference type="InParanoid" id="F5YD81"/>
<dbReference type="SUPFAM" id="SSF52242">
    <property type="entry name" value="Cobalamin (vitamin B12)-binding domain"/>
    <property type="match status" value="1"/>
</dbReference>
<dbReference type="HOGENOM" id="CLU_082102_2_0_12"/>
<dbReference type="InterPro" id="IPR036724">
    <property type="entry name" value="Cobalamin-bd_sf"/>
</dbReference>
<accession>F5YD81</accession>
<dbReference type="FunFam" id="3.40.50.280:FF:000003">
    <property type="entry name" value="Dimethylamine methyltransferase corrinoid protein"/>
    <property type="match status" value="1"/>
</dbReference>
<evidence type="ECO:0000313" key="7">
    <source>
        <dbReference type="Proteomes" id="UP000009222"/>
    </source>
</evidence>
<gene>
    <name evidence="6" type="ordered locus">TREAZ_1676</name>
</gene>
<evidence type="ECO:0000313" key="6">
    <source>
        <dbReference type="EMBL" id="AEF81726.1"/>
    </source>
</evidence>
<dbReference type="SMART" id="SM01018">
    <property type="entry name" value="B12-binding_2"/>
    <property type="match status" value="1"/>
</dbReference>
<keyword evidence="7" id="KW-1185">Reference proteome</keyword>
<sequence length="211" mass="21763">MSDAVFEEISGLLQKGKAKDIVVAVQKALDDGVPAGDILEKGLISGMGIIGGKFKNGEVFVPEVLVAARAMNHASVVLKPALAKAGVQPVGKAIICTVKGDLHDIGKNLVKMMIEGNGIEAVDLGVDIAPDKVVEAVKTSGAKVLCLSALLTTTMLAQKDVIDALKTAGLRDKVKIMVGGAPVTQSYADEIGADAYCPDAASAAEVCRSFY</sequence>
<dbReference type="SUPFAM" id="SSF47644">
    <property type="entry name" value="Methionine synthase domain"/>
    <property type="match status" value="1"/>
</dbReference>
<dbReference type="OrthoDB" id="9803687at2"/>
<keyword evidence="3" id="KW-0170">Cobalt</keyword>
<dbReference type="KEGG" id="taz:TREAZ_1676"/>
<dbReference type="Proteomes" id="UP000009222">
    <property type="component" value="Chromosome"/>
</dbReference>
<dbReference type="InterPro" id="IPR006158">
    <property type="entry name" value="Cobalamin-bd"/>
</dbReference>
<dbReference type="EMBL" id="CP001841">
    <property type="protein sequence ID" value="AEF81726.1"/>
    <property type="molecule type" value="Genomic_DNA"/>
</dbReference>
<evidence type="ECO:0000259" key="4">
    <source>
        <dbReference type="PROSITE" id="PS51332"/>
    </source>
</evidence>
<dbReference type="PANTHER" id="PTHR45833:SF1">
    <property type="entry name" value="METHIONINE SYNTHASE"/>
    <property type="match status" value="1"/>
</dbReference>
<dbReference type="CDD" id="cd02070">
    <property type="entry name" value="corrinoid_protein_B12-BD"/>
    <property type="match status" value="1"/>
</dbReference>
<feature type="domain" description="B12-binding" evidence="4">
    <location>
        <begin position="90"/>
        <end position="211"/>
    </location>
</feature>
<dbReference type="AlphaFoldDB" id="F5YD81"/>
<evidence type="ECO:0000256" key="2">
    <source>
        <dbReference type="ARBA" id="ARBA00022723"/>
    </source>
</evidence>
<name>F5YD81_LEAAZ</name>
<reference evidence="7" key="1">
    <citation type="submission" date="2009-12" db="EMBL/GenBank/DDBJ databases">
        <title>Complete sequence of Treponema azotonutricium strain ZAS-9.</title>
        <authorList>
            <person name="Tetu S.G."/>
            <person name="Matson E."/>
            <person name="Ren Q."/>
            <person name="Seshadri R."/>
            <person name="Elbourne L."/>
            <person name="Hassan K.A."/>
            <person name="Durkin A."/>
            <person name="Radune D."/>
            <person name="Mohamoud Y."/>
            <person name="Shay R."/>
            <person name="Jin S."/>
            <person name="Zhang X."/>
            <person name="Lucey K."/>
            <person name="Ballor N.R."/>
            <person name="Ottesen E."/>
            <person name="Rosenthal R."/>
            <person name="Allen A."/>
            <person name="Leadbetter J.R."/>
            <person name="Paulsen I.T."/>
        </authorList>
    </citation>
    <scope>NUCLEOTIDE SEQUENCE [LARGE SCALE GENOMIC DNA]</scope>
    <source>
        <strain evidence="7">ATCC BAA-888 / DSM 13862 / ZAS-9</strain>
    </source>
</reference>
<dbReference type="STRING" id="545695.TREAZ_1676"/>
<dbReference type="Pfam" id="PF02310">
    <property type="entry name" value="B12-binding"/>
    <property type="match status" value="1"/>
</dbReference>
<dbReference type="GO" id="GO:0005829">
    <property type="term" value="C:cytosol"/>
    <property type="evidence" value="ECO:0007669"/>
    <property type="project" value="TreeGrafter"/>
</dbReference>
<dbReference type="InterPro" id="IPR036594">
    <property type="entry name" value="Meth_synthase_dom"/>
</dbReference>
<comment type="similarity">
    <text evidence="1">Belongs to the methylamine corrinoid protein family.</text>
</comment>
<proteinExistence type="inferred from homology"/>
<dbReference type="Gene3D" id="1.10.1240.10">
    <property type="entry name" value="Methionine synthase domain"/>
    <property type="match status" value="1"/>
</dbReference>
<reference evidence="6 7" key="2">
    <citation type="journal article" date="2011" name="ISME J.">
        <title>RNA-seq reveals cooperative metabolic interactions between two termite-gut spirochete species in co-culture.</title>
        <authorList>
            <person name="Rosenthal A.Z."/>
            <person name="Matson E.G."/>
            <person name="Eldar A."/>
            <person name="Leadbetter J.R."/>
        </authorList>
    </citation>
    <scope>NUCLEOTIDE SEQUENCE [LARGE SCALE GENOMIC DNA]</scope>
    <source>
        <strain evidence="7">ATCC BAA-888 / DSM 13862 / ZAS-9</strain>
    </source>
</reference>
<dbReference type="PROSITE" id="PS51337">
    <property type="entry name" value="B12_BINDING_NTER"/>
    <property type="match status" value="1"/>
</dbReference>
<protein>
    <submittedName>
        <fullName evidence="6">Dimethylamine corrinoid protein</fullName>
    </submittedName>
</protein>
<dbReference type="InterPro" id="IPR003759">
    <property type="entry name" value="Cbl-bd_cap"/>
</dbReference>
<dbReference type="GO" id="GO:0031419">
    <property type="term" value="F:cobalamin binding"/>
    <property type="evidence" value="ECO:0007669"/>
    <property type="project" value="InterPro"/>
</dbReference>
<dbReference type="GO" id="GO:0008705">
    <property type="term" value="F:methionine synthase activity"/>
    <property type="evidence" value="ECO:0007669"/>
    <property type="project" value="TreeGrafter"/>
</dbReference>
<dbReference type="eggNOG" id="COG5012">
    <property type="taxonomic scope" value="Bacteria"/>
</dbReference>
<organism evidence="6 7">
    <name type="scientific">Leadbettera azotonutricia (strain ATCC BAA-888 / DSM 13862 / ZAS-9)</name>
    <name type="common">Treponema azotonutricium</name>
    <dbReference type="NCBI Taxonomy" id="545695"/>
    <lineage>
        <taxon>Bacteria</taxon>
        <taxon>Pseudomonadati</taxon>
        <taxon>Spirochaetota</taxon>
        <taxon>Spirochaetia</taxon>
        <taxon>Spirochaetales</taxon>
        <taxon>Breznakiellaceae</taxon>
        <taxon>Leadbettera</taxon>
    </lineage>
</organism>
<dbReference type="PANTHER" id="PTHR45833">
    <property type="entry name" value="METHIONINE SYNTHASE"/>
    <property type="match status" value="1"/>
</dbReference>
<dbReference type="GO" id="GO:0046653">
    <property type="term" value="P:tetrahydrofolate metabolic process"/>
    <property type="evidence" value="ECO:0007669"/>
    <property type="project" value="TreeGrafter"/>
</dbReference>